<name>A0ABT8SKE8_9CAUL</name>
<keyword evidence="9" id="KW-0812">Transmembrane</keyword>
<evidence type="ECO:0000256" key="9">
    <source>
        <dbReference type="SAM" id="Phobius"/>
    </source>
</evidence>
<keyword evidence="3" id="KW-0597">Phosphoprotein</keyword>
<gene>
    <name evidence="11" type="ORF">Q0812_06300</name>
</gene>
<comment type="catalytic activity">
    <reaction evidence="1">
        <text>ATP + protein L-histidine = ADP + protein N-phospho-L-histidine.</text>
        <dbReference type="EC" id="2.7.13.3"/>
    </reaction>
</comment>
<dbReference type="Gene3D" id="3.30.450.20">
    <property type="entry name" value="PAS domain"/>
    <property type="match status" value="2"/>
</dbReference>
<keyword evidence="7" id="KW-0067">ATP-binding</keyword>
<dbReference type="RefSeq" id="WP_302109464.1">
    <property type="nucleotide sequence ID" value="NZ_JAUKTR010000002.1"/>
</dbReference>
<accession>A0ABT8SKE8</accession>
<evidence type="ECO:0000256" key="5">
    <source>
        <dbReference type="ARBA" id="ARBA00022741"/>
    </source>
</evidence>
<proteinExistence type="predicted"/>
<evidence type="ECO:0000256" key="6">
    <source>
        <dbReference type="ARBA" id="ARBA00022777"/>
    </source>
</evidence>
<dbReference type="SUPFAM" id="SSF55874">
    <property type="entry name" value="ATPase domain of HSP90 chaperone/DNA topoisomerase II/histidine kinase"/>
    <property type="match status" value="1"/>
</dbReference>
<dbReference type="EC" id="2.7.13.3" evidence="2"/>
<feature type="domain" description="Histidine kinase" evidence="10">
    <location>
        <begin position="370"/>
        <end position="561"/>
    </location>
</feature>
<dbReference type="InterPro" id="IPR003594">
    <property type="entry name" value="HATPase_dom"/>
</dbReference>
<evidence type="ECO:0000259" key="10">
    <source>
        <dbReference type="PROSITE" id="PS50109"/>
    </source>
</evidence>
<keyword evidence="9" id="KW-0472">Membrane</keyword>
<dbReference type="EMBL" id="JAUKTR010000002">
    <property type="protein sequence ID" value="MDO1559037.1"/>
    <property type="molecule type" value="Genomic_DNA"/>
</dbReference>
<keyword evidence="5" id="KW-0547">Nucleotide-binding</keyword>
<dbReference type="InterPro" id="IPR036890">
    <property type="entry name" value="HATPase_C_sf"/>
</dbReference>
<evidence type="ECO:0000256" key="4">
    <source>
        <dbReference type="ARBA" id="ARBA00022679"/>
    </source>
</evidence>
<dbReference type="PROSITE" id="PS50109">
    <property type="entry name" value="HIS_KIN"/>
    <property type="match status" value="1"/>
</dbReference>
<evidence type="ECO:0000256" key="2">
    <source>
        <dbReference type="ARBA" id="ARBA00012438"/>
    </source>
</evidence>
<dbReference type="GO" id="GO:0016301">
    <property type="term" value="F:kinase activity"/>
    <property type="evidence" value="ECO:0007669"/>
    <property type="project" value="UniProtKB-KW"/>
</dbReference>
<keyword evidence="9" id="KW-1133">Transmembrane helix</keyword>
<dbReference type="InterPro" id="IPR005467">
    <property type="entry name" value="His_kinase_dom"/>
</dbReference>
<dbReference type="Pfam" id="PF07568">
    <property type="entry name" value="HisKA_2"/>
    <property type="match status" value="1"/>
</dbReference>
<feature type="transmembrane region" description="Helical" evidence="9">
    <location>
        <begin position="275"/>
        <end position="298"/>
    </location>
</feature>
<evidence type="ECO:0000256" key="1">
    <source>
        <dbReference type="ARBA" id="ARBA00000085"/>
    </source>
</evidence>
<dbReference type="PANTHER" id="PTHR41523:SF8">
    <property type="entry name" value="ETHYLENE RESPONSE SENSOR PROTEIN"/>
    <property type="match status" value="1"/>
</dbReference>
<evidence type="ECO:0000313" key="11">
    <source>
        <dbReference type="EMBL" id="MDO1559037.1"/>
    </source>
</evidence>
<comment type="caution">
    <text evidence="11">The sequence shown here is derived from an EMBL/GenBank/DDBJ whole genome shotgun (WGS) entry which is preliminary data.</text>
</comment>
<dbReference type="SMART" id="SM00387">
    <property type="entry name" value="HATPase_c"/>
    <property type="match status" value="1"/>
</dbReference>
<reference evidence="11" key="1">
    <citation type="submission" date="2023-07" db="EMBL/GenBank/DDBJ databases">
        <title>Brevundimonas soil sp. nov., isolated from the soil of chemical plant.</title>
        <authorList>
            <person name="Wu N."/>
        </authorList>
    </citation>
    <scope>NUCLEOTIDE SEQUENCE</scope>
    <source>
        <strain evidence="11">XZ-24</strain>
    </source>
</reference>
<protein>
    <recommendedName>
        <fullName evidence="2">histidine kinase</fullName>
        <ecNumber evidence="2">2.7.13.3</ecNumber>
    </recommendedName>
</protein>
<evidence type="ECO:0000256" key="7">
    <source>
        <dbReference type="ARBA" id="ARBA00022840"/>
    </source>
</evidence>
<keyword evidence="4" id="KW-0808">Transferase</keyword>
<dbReference type="Pfam" id="PF02518">
    <property type="entry name" value="HATPase_c"/>
    <property type="match status" value="1"/>
</dbReference>
<dbReference type="Proteomes" id="UP001169063">
    <property type="component" value="Unassembled WGS sequence"/>
</dbReference>
<keyword evidence="6 11" id="KW-0418">Kinase</keyword>
<dbReference type="Gene3D" id="3.30.565.10">
    <property type="entry name" value="Histidine kinase-like ATPase, C-terminal domain"/>
    <property type="match status" value="1"/>
</dbReference>
<evidence type="ECO:0000256" key="3">
    <source>
        <dbReference type="ARBA" id="ARBA00022553"/>
    </source>
</evidence>
<evidence type="ECO:0000256" key="8">
    <source>
        <dbReference type="SAM" id="MobiDB-lite"/>
    </source>
</evidence>
<organism evidence="11 12">
    <name type="scientific">Peiella sedimenti</name>
    <dbReference type="NCBI Taxonomy" id="3061083"/>
    <lineage>
        <taxon>Bacteria</taxon>
        <taxon>Pseudomonadati</taxon>
        <taxon>Pseudomonadota</taxon>
        <taxon>Alphaproteobacteria</taxon>
        <taxon>Caulobacterales</taxon>
        <taxon>Caulobacteraceae</taxon>
        <taxon>Peiella</taxon>
    </lineage>
</organism>
<dbReference type="CDD" id="cd16917">
    <property type="entry name" value="HATPase_UhpB-NarQ-NarX-like"/>
    <property type="match status" value="1"/>
</dbReference>
<keyword evidence="12" id="KW-1185">Reference proteome</keyword>
<dbReference type="PANTHER" id="PTHR41523">
    <property type="entry name" value="TWO-COMPONENT SYSTEM SENSOR PROTEIN"/>
    <property type="match status" value="1"/>
</dbReference>
<dbReference type="InterPro" id="IPR011495">
    <property type="entry name" value="Sig_transdc_His_kin_sub2_dim/P"/>
</dbReference>
<evidence type="ECO:0000313" key="12">
    <source>
        <dbReference type="Proteomes" id="UP001169063"/>
    </source>
</evidence>
<feature type="region of interest" description="Disordered" evidence="8">
    <location>
        <begin position="548"/>
        <end position="567"/>
    </location>
</feature>
<sequence>MRALRSRLRMPRFEGIRFRMGVALALAMAPLLLLSIVQSQAAFRREAHDRRADLTTAARLSAATAQARIESASVLLETLQPDTVGLNCVPRLRALRERLEGYETLARFSATGRVTCAASSLEVVRAVTGDGWFERLRAGEPMVVRPSGLSLSAGPGVLVAQRVEQPRGRFNGAVVAVLSADALAPRPYRGHGDLGPAEVALVDDGGRMLATTNIEAFAGAPAGWTARAAAEGSVVMVERDASGERVVLAGAPIGSTRTFVLLSQPDPGWLNWARLNALVVLFLPLLAWVLALGATLVVSERLIIRWLAYLERVAGIYAKGKFNVRPVQARYAPAEIRTLAWTLDQMGDAIESRDHRLRDSLEEKDALMREIHHRVKNNLQVISSLLNMQQRALTDPAARSAVNDTRQRISALALIYRALYQSEELRHVDVRQFLEDLTAQMIATEQTRGAVVRTELSADTLVIDPDKLAPLALWTVEAISNAQKHAFAGRGGSLWVTFRVMGEESVLTVRDDGPGADPEAVGQGVGRTLMTAFARQLRGATEIEQLPEGGTLTTLRFPTPEAAGTRP</sequence>